<evidence type="ECO:0000313" key="2">
    <source>
        <dbReference type="Proteomes" id="UP000808914"/>
    </source>
</evidence>
<organism evidence="1 2">
    <name type="scientific">Scopulibacillus daqui</name>
    <dbReference type="NCBI Taxonomy" id="1469162"/>
    <lineage>
        <taxon>Bacteria</taxon>
        <taxon>Bacillati</taxon>
        <taxon>Bacillota</taxon>
        <taxon>Bacilli</taxon>
        <taxon>Bacillales</taxon>
        <taxon>Sporolactobacillaceae</taxon>
        <taxon>Scopulibacillus</taxon>
    </lineage>
</organism>
<name>A0ABS2Q3M1_9BACL</name>
<dbReference type="RefSeq" id="WP_205004419.1">
    <property type="nucleotide sequence ID" value="NZ_JAFBER010000022.1"/>
</dbReference>
<sequence length="81" mass="8671">MTIGIVYNMATIGFAADNGGILNGENQGFGWTSPVKQNNMHIDVGYFCGTPANINIIFDQDVTDNVIFVPDFQAGTIGQTV</sequence>
<accession>A0ABS2Q3M1</accession>
<dbReference type="EMBL" id="JAFBER010000022">
    <property type="protein sequence ID" value="MBM7646540.1"/>
    <property type="molecule type" value="Genomic_DNA"/>
</dbReference>
<gene>
    <name evidence="1" type="ORF">JOD45_002770</name>
</gene>
<proteinExistence type="predicted"/>
<reference evidence="1 2" key="1">
    <citation type="submission" date="2021-01" db="EMBL/GenBank/DDBJ databases">
        <title>Genomic Encyclopedia of Type Strains, Phase IV (KMG-IV): sequencing the most valuable type-strain genomes for metagenomic binning, comparative biology and taxonomic classification.</title>
        <authorList>
            <person name="Goeker M."/>
        </authorList>
    </citation>
    <scope>NUCLEOTIDE SEQUENCE [LARGE SCALE GENOMIC DNA]</scope>
    <source>
        <strain evidence="1 2">DSM 28236</strain>
    </source>
</reference>
<dbReference type="Proteomes" id="UP000808914">
    <property type="component" value="Unassembled WGS sequence"/>
</dbReference>
<evidence type="ECO:0000313" key="1">
    <source>
        <dbReference type="EMBL" id="MBM7646540.1"/>
    </source>
</evidence>
<comment type="caution">
    <text evidence="1">The sequence shown here is derived from an EMBL/GenBank/DDBJ whole genome shotgun (WGS) entry which is preliminary data.</text>
</comment>
<keyword evidence="2" id="KW-1185">Reference proteome</keyword>
<protein>
    <submittedName>
        <fullName evidence="1">Uncharacterized protein</fullName>
    </submittedName>
</protein>